<dbReference type="Proteomes" id="UP001519363">
    <property type="component" value="Unassembled WGS sequence"/>
</dbReference>
<gene>
    <name evidence="1" type="ORF">JOF53_007624</name>
</gene>
<reference evidence="1 2" key="1">
    <citation type="submission" date="2021-03" db="EMBL/GenBank/DDBJ databases">
        <title>Sequencing the genomes of 1000 actinobacteria strains.</title>
        <authorList>
            <person name="Klenk H.-P."/>
        </authorList>
    </citation>
    <scope>NUCLEOTIDE SEQUENCE [LARGE SCALE GENOMIC DNA]</scope>
    <source>
        <strain evidence="1 2">DSM 44580</strain>
    </source>
</reference>
<dbReference type="EMBL" id="JAGIOO010000001">
    <property type="protein sequence ID" value="MBP2478752.1"/>
    <property type="molecule type" value="Genomic_DNA"/>
</dbReference>
<evidence type="ECO:0000313" key="2">
    <source>
        <dbReference type="Proteomes" id="UP001519363"/>
    </source>
</evidence>
<name>A0ABS5AQS8_9PSEU</name>
<comment type="caution">
    <text evidence="1">The sequence shown here is derived from an EMBL/GenBank/DDBJ whole genome shotgun (WGS) entry which is preliminary data.</text>
</comment>
<organism evidence="1 2">
    <name type="scientific">Crossiella equi</name>
    <dbReference type="NCBI Taxonomy" id="130796"/>
    <lineage>
        <taxon>Bacteria</taxon>
        <taxon>Bacillati</taxon>
        <taxon>Actinomycetota</taxon>
        <taxon>Actinomycetes</taxon>
        <taxon>Pseudonocardiales</taxon>
        <taxon>Pseudonocardiaceae</taxon>
        <taxon>Crossiella</taxon>
    </lineage>
</organism>
<dbReference type="RefSeq" id="WP_086786702.1">
    <property type="nucleotide sequence ID" value="NZ_JAGIOO010000001.1"/>
</dbReference>
<sequence>MTEVWRLVRREELLGEVVVEERDFPWLRGRFLAQPGFAEVKPLFDEELALLEADVAEGWDEAYSLVEAAVRLVAPNGGRPEFLLHIEGERAWFRWRDSD</sequence>
<evidence type="ECO:0000313" key="1">
    <source>
        <dbReference type="EMBL" id="MBP2478752.1"/>
    </source>
</evidence>
<keyword evidence="2" id="KW-1185">Reference proteome</keyword>
<accession>A0ABS5AQS8</accession>
<protein>
    <submittedName>
        <fullName evidence="1">Uncharacterized protein</fullName>
    </submittedName>
</protein>
<proteinExistence type="predicted"/>